<accession>A0A0W0CAF7</accession>
<evidence type="ECO:0000256" key="1">
    <source>
        <dbReference type="SAM" id="MobiDB-lite"/>
    </source>
</evidence>
<feature type="region of interest" description="Disordered" evidence="1">
    <location>
        <begin position="648"/>
        <end position="700"/>
    </location>
</feature>
<comment type="caution">
    <text evidence="2">The sequence shown here is derived from an EMBL/GenBank/DDBJ whole genome shotgun (WGS) entry which is preliminary data.</text>
</comment>
<feature type="region of interest" description="Disordered" evidence="1">
    <location>
        <begin position="539"/>
        <end position="622"/>
    </location>
</feature>
<feature type="region of interest" description="Disordered" evidence="1">
    <location>
        <begin position="345"/>
        <end position="464"/>
    </location>
</feature>
<sequence>MNFDDSGFFGQRTTGAEQADNQPSQPQSGAQNLSRFFGEFIRRTENNDETLPDSGNPLQERPQVNIDIGIPSNSGANTTMENASATISVSQLEQSLFSNRIQPGMVQQQFPVNDHKEEHPVIFEALEMDITEFKPVNTSKEHVYSINELLELSKEIPKHTIESISSMLPKKKFWRLYQKHSEPRSGNNKTRGTDNSFDKKNAKGKGQKLSNTKKFGNKFGRNDRSGYVEENDINTNNDDLIALEEEIGSAPNSMMDFEAWKAKMKEMERKKKGLGGSVDSINPTGGDIPSRSSSALNHNHISEAGTNSISEFLNISSSKIVSNPENELSLQGDDTEIQMNNSPDVAVENEISTRESSTTDLTQIDENRKGGSSRFSSFFSTTSKSKTKDVGPITESHPNVTTADSSPVKQQGSSTGGSRLMSFFDNKEKNVSSNLQLNSSNSSPKLSMLSSKKEENANQGNMRMEPLNSSMHPHIDNHNITRQGQNMPPINRQDSDRQHTAPTQIMPGMVFPPNPQNNSAFFQDLLSKGKTNDHIRSSMPPPGLMHPGSGNNSSNMGNQRMMPMGMPPPGYPMGMPPPNMMPGPGMPGFPLNNRGQPLGQIPQSKPADSKDGNIDNLQRGNNVNMKGPQFMQNMPPPPGFAPLPNIPMGFPSGQFPPGMGPPPMNQTNFGKNPMNVPASNSYAENQKSGMDNNNQQAFKR</sequence>
<feature type="compositionally biased region" description="Polar residues" evidence="1">
    <location>
        <begin position="184"/>
        <end position="195"/>
    </location>
</feature>
<name>A0A0W0CAF7_CANGB</name>
<protein>
    <submittedName>
        <fullName evidence="2">Protein EAP1</fullName>
    </submittedName>
</protein>
<feature type="compositionally biased region" description="Low complexity" evidence="1">
    <location>
        <begin position="372"/>
        <end position="384"/>
    </location>
</feature>
<feature type="compositionally biased region" description="Polar residues" evidence="1">
    <location>
        <begin position="677"/>
        <end position="700"/>
    </location>
</feature>
<feature type="compositionally biased region" description="Low complexity" evidence="1">
    <location>
        <begin position="648"/>
        <end position="657"/>
    </location>
</feature>
<evidence type="ECO:0000313" key="2">
    <source>
        <dbReference type="EMBL" id="KTA96395.1"/>
    </source>
</evidence>
<feature type="compositionally biased region" description="Polar residues" evidence="1">
    <location>
        <begin position="396"/>
        <end position="417"/>
    </location>
</feature>
<dbReference type="Proteomes" id="UP000054886">
    <property type="component" value="Unassembled WGS sequence"/>
</dbReference>
<feature type="region of interest" description="Disordered" evidence="1">
    <location>
        <begin position="179"/>
        <end position="231"/>
    </location>
</feature>
<feature type="compositionally biased region" description="Pro residues" evidence="1">
    <location>
        <begin position="565"/>
        <end position="587"/>
    </location>
</feature>
<feature type="compositionally biased region" description="Polar residues" evidence="1">
    <location>
        <begin position="354"/>
        <end position="364"/>
    </location>
</feature>
<proteinExistence type="predicted"/>
<feature type="region of interest" description="Disordered" evidence="1">
    <location>
        <begin position="272"/>
        <end position="293"/>
    </location>
</feature>
<dbReference type="EMBL" id="LLZZ01000172">
    <property type="protein sequence ID" value="KTA96395.1"/>
    <property type="molecule type" value="Genomic_DNA"/>
</dbReference>
<gene>
    <name evidence="2" type="ORF">AO440_003271</name>
</gene>
<dbReference type="VEuPathDB" id="FungiDB:B1J91_K00495g"/>
<dbReference type="VEuPathDB" id="FungiDB:CAGL0K00495g"/>
<feature type="compositionally biased region" description="Low complexity" evidence="1">
    <location>
        <begin position="431"/>
        <end position="450"/>
    </location>
</feature>
<dbReference type="VEuPathDB" id="FungiDB:GVI51_K00341"/>
<dbReference type="AlphaFoldDB" id="A0A0W0CAF7"/>
<feature type="region of interest" description="Disordered" evidence="1">
    <location>
        <begin position="1"/>
        <end position="63"/>
    </location>
</feature>
<feature type="compositionally biased region" description="Polar residues" evidence="1">
    <location>
        <begin position="11"/>
        <end position="34"/>
    </location>
</feature>
<dbReference type="Pfam" id="PF20566">
    <property type="entry name" value="Eap1"/>
    <property type="match status" value="1"/>
</dbReference>
<organism evidence="2 3">
    <name type="scientific">Candida glabrata</name>
    <name type="common">Yeast</name>
    <name type="synonym">Torulopsis glabrata</name>
    <dbReference type="NCBI Taxonomy" id="5478"/>
    <lineage>
        <taxon>Eukaryota</taxon>
        <taxon>Fungi</taxon>
        <taxon>Dikarya</taxon>
        <taxon>Ascomycota</taxon>
        <taxon>Saccharomycotina</taxon>
        <taxon>Saccharomycetes</taxon>
        <taxon>Saccharomycetales</taxon>
        <taxon>Saccharomycetaceae</taxon>
        <taxon>Nakaseomyces</taxon>
    </lineage>
</organism>
<dbReference type="VEuPathDB" id="FungiDB:GWK60_K00341"/>
<dbReference type="InterPro" id="IPR046784">
    <property type="entry name" value="Eap1"/>
</dbReference>
<feature type="compositionally biased region" description="Low complexity" evidence="1">
    <location>
        <begin position="548"/>
        <end position="564"/>
    </location>
</feature>
<reference evidence="2 3" key="1">
    <citation type="submission" date="2015-10" db="EMBL/GenBank/DDBJ databases">
        <title>Draft genomes sequences of Candida glabrata isolates 1A, 1B, 2A, 2B, 3A and 3B.</title>
        <authorList>
            <person name="Haavelsrud O.E."/>
            <person name="Gaustad P."/>
        </authorList>
    </citation>
    <scope>NUCLEOTIDE SEQUENCE [LARGE SCALE GENOMIC DNA]</scope>
    <source>
        <strain evidence="2">910700640</strain>
    </source>
</reference>
<evidence type="ECO:0000313" key="3">
    <source>
        <dbReference type="Proteomes" id="UP000054886"/>
    </source>
</evidence>